<sequence length="272" mass="31856">MTAYRRCLNALKSLPHCADITRKYCTRFSGILLVDGKFVEVKGFKHKIPVIYGIDFYTHDIPTYIFSISENYLSIKKFFTSLRLLNYPLQSLVSDDNLNIPQACFDVYPKANWQLCTNHFKENIRRSLEVRTSDKYRDFMYGIETLFSNKISEDNFNKLGKRLLNKYINDELCVKILLDLERRRPNLLAYLNVHKTPTTTNLIECFNSHLNIRLKSVKGFESFNHAELWLNGYFVRRRLKPFTDCTGIFRRLNGKCSLSESIKTGVDLPSIF</sequence>
<evidence type="ECO:0000256" key="3">
    <source>
        <dbReference type="ARBA" id="ARBA00022578"/>
    </source>
</evidence>
<dbReference type="AlphaFoldDB" id="A0A1F4VJY7"/>
<keyword evidence="3" id="KW-0815">Transposition</keyword>
<evidence type="ECO:0000313" key="6">
    <source>
        <dbReference type="EMBL" id="OGC57073.1"/>
    </source>
</evidence>
<keyword evidence="5" id="KW-0233">DNA recombination</keyword>
<reference evidence="6 7" key="1">
    <citation type="journal article" date="2016" name="Nat. Commun.">
        <title>Thousands of microbial genomes shed light on interconnected biogeochemical processes in an aquifer system.</title>
        <authorList>
            <person name="Anantharaman K."/>
            <person name="Brown C.T."/>
            <person name="Hug L.A."/>
            <person name="Sharon I."/>
            <person name="Castelle C.J."/>
            <person name="Probst A.J."/>
            <person name="Thomas B.C."/>
            <person name="Singh A."/>
            <person name="Wilkins M.J."/>
            <person name="Karaoz U."/>
            <person name="Brodie E.L."/>
            <person name="Williams K.H."/>
            <person name="Hubbard S.S."/>
            <person name="Banfield J.F."/>
        </authorList>
    </citation>
    <scope>NUCLEOTIDE SEQUENCE [LARGE SCALE GENOMIC DNA]</scope>
</reference>
<dbReference type="GO" id="GO:0004803">
    <property type="term" value="F:transposase activity"/>
    <property type="evidence" value="ECO:0007669"/>
    <property type="project" value="InterPro"/>
</dbReference>
<protein>
    <recommendedName>
        <fullName evidence="8">MULE transposase domain-containing protein</fullName>
    </recommendedName>
</protein>
<gene>
    <name evidence="6" type="ORF">A3H26_00165</name>
</gene>
<evidence type="ECO:0000313" key="7">
    <source>
        <dbReference type="Proteomes" id="UP000177763"/>
    </source>
</evidence>
<dbReference type="GO" id="GO:0006313">
    <property type="term" value="P:DNA transposition"/>
    <property type="evidence" value="ECO:0007669"/>
    <property type="project" value="InterPro"/>
</dbReference>
<comment type="caution">
    <text evidence="6">The sequence shown here is derived from an EMBL/GenBank/DDBJ whole genome shotgun (WGS) entry which is preliminary data.</text>
</comment>
<dbReference type="EMBL" id="MEVN01000022">
    <property type="protein sequence ID" value="OGC57073.1"/>
    <property type="molecule type" value="Genomic_DNA"/>
</dbReference>
<proteinExistence type="inferred from homology"/>
<name>A0A1F4VJY7_UNCKA</name>
<evidence type="ECO:0000256" key="1">
    <source>
        <dbReference type="ARBA" id="ARBA00002190"/>
    </source>
</evidence>
<comment type="similarity">
    <text evidence="2">Belongs to the transposase mutator family.</text>
</comment>
<dbReference type="Proteomes" id="UP000177763">
    <property type="component" value="Unassembled WGS sequence"/>
</dbReference>
<dbReference type="GO" id="GO:0003677">
    <property type="term" value="F:DNA binding"/>
    <property type="evidence" value="ECO:0007669"/>
    <property type="project" value="UniProtKB-KW"/>
</dbReference>
<accession>A0A1F4VJY7</accession>
<dbReference type="InterPro" id="IPR001207">
    <property type="entry name" value="Transposase_mutator"/>
</dbReference>
<evidence type="ECO:0000256" key="2">
    <source>
        <dbReference type="ARBA" id="ARBA00010961"/>
    </source>
</evidence>
<dbReference type="Pfam" id="PF00872">
    <property type="entry name" value="Transposase_mut"/>
    <property type="match status" value="1"/>
</dbReference>
<evidence type="ECO:0008006" key="8">
    <source>
        <dbReference type="Google" id="ProtNLM"/>
    </source>
</evidence>
<evidence type="ECO:0000256" key="5">
    <source>
        <dbReference type="ARBA" id="ARBA00023172"/>
    </source>
</evidence>
<keyword evidence="4" id="KW-0238">DNA-binding</keyword>
<evidence type="ECO:0000256" key="4">
    <source>
        <dbReference type="ARBA" id="ARBA00023125"/>
    </source>
</evidence>
<organism evidence="6 7">
    <name type="scientific">candidate division WWE3 bacterium RIFCSPLOWO2_12_FULL_36_10</name>
    <dbReference type="NCBI Taxonomy" id="1802630"/>
    <lineage>
        <taxon>Bacteria</taxon>
        <taxon>Katanobacteria</taxon>
    </lineage>
</organism>
<comment type="function">
    <text evidence="1">Required for the transposition of the insertion element.</text>
</comment>